<evidence type="ECO:0000256" key="4">
    <source>
        <dbReference type="ARBA" id="ARBA00011944"/>
    </source>
</evidence>
<dbReference type="InterPro" id="IPR004393">
    <property type="entry name" value="NadC"/>
</dbReference>
<comment type="pathway">
    <text evidence="2">Cofactor biosynthesis; NAD(+) biosynthesis; nicotinate D-ribonucleotide from quinolinate: step 1/1.</text>
</comment>
<dbReference type="FunFam" id="3.20.20.70:FF:000030">
    <property type="entry name" value="Nicotinate-nucleotide pyrophosphorylase, carboxylating"/>
    <property type="match status" value="1"/>
</dbReference>
<evidence type="ECO:0000256" key="3">
    <source>
        <dbReference type="ARBA" id="ARBA00009400"/>
    </source>
</evidence>
<dbReference type="Pfam" id="PF01729">
    <property type="entry name" value="QRPTase_C"/>
    <property type="match status" value="1"/>
</dbReference>
<proteinExistence type="inferred from homology"/>
<evidence type="ECO:0000256" key="7">
    <source>
        <dbReference type="ARBA" id="ARBA00022676"/>
    </source>
</evidence>
<evidence type="ECO:0000313" key="15">
    <source>
        <dbReference type="Proteomes" id="UP000424462"/>
    </source>
</evidence>
<dbReference type="Gene3D" id="3.20.20.70">
    <property type="entry name" value="Aldolase class I"/>
    <property type="match status" value="1"/>
</dbReference>
<dbReference type="GO" id="GO:0004514">
    <property type="term" value="F:nicotinate-nucleotide diphosphorylase (carboxylating) activity"/>
    <property type="evidence" value="ECO:0007669"/>
    <property type="project" value="UniProtKB-EC"/>
</dbReference>
<dbReference type="GO" id="GO:0009435">
    <property type="term" value="P:NAD+ biosynthetic process"/>
    <property type="evidence" value="ECO:0007669"/>
    <property type="project" value="UniProtKB-UniPathway"/>
</dbReference>
<dbReference type="GO" id="GO:0034213">
    <property type="term" value="P:quinolinate catabolic process"/>
    <property type="evidence" value="ECO:0007669"/>
    <property type="project" value="TreeGrafter"/>
</dbReference>
<dbReference type="EMBL" id="CP046455">
    <property type="protein sequence ID" value="QGU07762.1"/>
    <property type="molecule type" value="Genomic_DNA"/>
</dbReference>
<evidence type="ECO:0000256" key="2">
    <source>
        <dbReference type="ARBA" id="ARBA00004893"/>
    </source>
</evidence>
<dbReference type="Pfam" id="PF02749">
    <property type="entry name" value="QRPTase_N"/>
    <property type="match status" value="1"/>
</dbReference>
<evidence type="ECO:0000256" key="9">
    <source>
        <dbReference type="ARBA" id="ARBA00033102"/>
    </source>
</evidence>
<dbReference type="UniPathway" id="UPA00253">
    <property type="reaction ID" value="UER00331"/>
</dbReference>
<keyword evidence="8 11" id="KW-0808">Transferase</keyword>
<evidence type="ECO:0000256" key="5">
    <source>
        <dbReference type="ARBA" id="ARBA00020990"/>
    </source>
</evidence>
<dbReference type="Gene3D" id="3.90.1170.20">
    <property type="entry name" value="Quinolinate phosphoribosyl transferase, N-terminal domain"/>
    <property type="match status" value="1"/>
</dbReference>
<dbReference type="InterPro" id="IPR013785">
    <property type="entry name" value="Aldolase_TIM"/>
</dbReference>
<reference evidence="14 15" key="1">
    <citation type="submission" date="2019-11" db="EMBL/GenBank/DDBJ databases">
        <title>Complete genome sequence of Corynebacterium kalinowskii 1959, a novel Corynebacterium species isolated from soil of a small paddock in Vilsendorf, Germany.</title>
        <authorList>
            <person name="Schaffert L."/>
            <person name="Ruwe M."/>
            <person name="Milse J."/>
            <person name="Hanuschka K."/>
            <person name="Ortseifen V."/>
            <person name="Droste J."/>
            <person name="Brandt D."/>
            <person name="Schlueter L."/>
            <person name="Kutter Y."/>
            <person name="Vinke S."/>
            <person name="Viehoefer P."/>
            <person name="Jacob L."/>
            <person name="Luebke N.-C."/>
            <person name="Schulte-Berndt E."/>
            <person name="Hain C."/>
            <person name="Linder M."/>
            <person name="Schmidt P."/>
            <person name="Wollenschlaeger L."/>
            <person name="Luttermann T."/>
            <person name="Thieme E."/>
            <person name="Hassa J."/>
            <person name="Haak M."/>
            <person name="Wittchen M."/>
            <person name="Mentz A."/>
            <person name="Persicke M."/>
            <person name="Busche T."/>
            <person name="Ruckert C."/>
        </authorList>
    </citation>
    <scope>NUCLEOTIDE SEQUENCE [LARGE SCALE GENOMIC DNA]</scope>
    <source>
        <strain evidence="14 15">2039</strain>
    </source>
</reference>
<keyword evidence="7 11" id="KW-0328">Glycosyltransferase</keyword>
<evidence type="ECO:0000259" key="13">
    <source>
        <dbReference type="Pfam" id="PF02749"/>
    </source>
</evidence>
<dbReference type="GO" id="GO:0005737">
    <property type="term" value="C:cytoplasm"/>
    <property type="evidence" value="ECO:0007669"/>
    <property type="project" value="TreeGrafter"/>
</dbReference>
<dbReference type="InterPro" id="IPR022412">
    <property type="entry name" value="Quinolinate_PRibosylTrfase_N"/>
</dbReference>
<dbReference type="InterPro" id="IPR036068">
    <property type="entry name" value="Nicotinate_pribotase-like_C"/>
</dbReference>
<dbReference type="SUPFAM" id="SSF51690">
    <property type="entry name" value="Nicotinate/Quinolinate PRTase C-terminal domain-like"/>
    <property type="match status" value="1"/>
</dbReference>
<dbReference type="PIRSF" id="PIRSF006250">
    <property type="entry name" value="NadC_ModD"/>
    <property type="match status" value="1"/>
</dbReference>
<comment type="function">
    <text evidence="1">Involved in the catabolism of quinolinic acid (QA).</text>
</comment>
<dbReference type="InterPro" id="IPR027277">
    <property type="entry name" value="NadC/ModD"/>
</dbReference>
<accession>A0A6B8VQA6</accession>
<dbReference type="KEGG" id="cok:COCCU_09190"/>
<protein>
    <recommendedName>
        <fullName evidence="5">Nicotinate-nucleotide pyrophosphorylase [carboxylating]</fullName>
        <ecNumber evidence="4">2.4.2.19</ecNumber>
    </recommendedName>
    <alternativeName>
        <fullName evidence="9">Quinolinate phosphoribosyltransferase [decarboxylating]</fullName>
    </alternativeName>
</protein>
<evidence type="ECO:0000256" key="11">
    <source>
        <dbReference type="PIRNR" id="PIRNR006250"/>
    </source>
</evidence>
<feature type="domain" description="Quinolinate phosphoribosyl transferase N-terminal" evidence="13">
    <location>
        <begin position="32"/>
        <end position="118"/>
    </location>
</feature>
<evidence type="ECO:0000256" key="10">
    <source>
        <dbReference type="ARBA" id="ARBA00047445"/>
    </source>
</evidence>
<name>A0A6B8VQA6_9CORY</name>
<dbReference type="EC" id="2.4.2.19" evidence="4"/>
<keyword evidence="15" id="KW-1185">Reference proteome</keyword>
<organism evidence="14 15">
    <name type="scientific">Corynebacterium occultum</name>
    <dbReference type="NCBI Taxonomy" id="2675219"/>
    <lineage>
        <taxon>Bacteria</taxon>
        <taxon>Bacillati</taxon>
        <taxon>Actinomycetota</taxon>
        <taxon>Actinomycetes</taxon>
        <taxon>Mycobacteriales</taxon>
        <taxon>Corynebacteriaceae</taxon>
        <taxon>Corynebacterium</taxon>
    </lineage>
</organism>
<dbReference type="PANTHER" id="PTHR32179">
    <property type="entry name" value="NICOTINATE-NUCLEOTIDE PYROPHOSPHORYLASE [CARBOXYLATING]"/>
    <property type="match status" value="1"/>
</dbReference>
<sequence length="290" mass="31334">MAPEFIQMDLDLEIADRIIAAALQEDLAYGPDVTTRATVGPDERSTAVVRAWAGGTIAGVELMPRVLTQVATGEFQVSAKVRDGARVSPGDEVLRVDALTRDLLTAEQTMLNLLSHMSGIATETTVWVDAVEGTGARIRDSRSTLPGLRMLQKYSVRVGGGINHRLGLGDRAMVKSNHAAAVGGLVPALRAVRAQAPQKWCEVDVHNLSELNEVLKERPEEIKLETFELWEVQTAVQRRNVLSPGTLLEAAGRISLSDAVDLANCGVDFIAVEALTSSVVALDLRLEFYL</sequence>
<dbReference type="PANTHER" id="PTHR32179:SF3">
    <property type="entry name" value="NICOTINATE-NUCLEOTIDE PYROPHOSPHORYLASE [CARBOXYLATING]"/>
    <property type="match status" value="1"/>
</dbReference>
<dbReference type="RefSeq" id="WP_231598723.1">
    <property type="nucleotide sequence ID" value="NZ_CP046455.1"/>
</dbReference>
<feature type="domain" description="Quinolinate phosphoribosyl transferase C-terminal" evidence="12">
    <location>
        <begin position="120"/>
        <end position="286"/>
    </location>
</feature>
<comment type="similarity">
    <text evidence="3 11">Belongs to the NadC/ModD family.</text>
</comment>
<comment type="catalytic activity">
    <reaction evidence="10">
        <text>nicotinate beta-D-ribonucleotide + CO2 + diphosphate = quinolinate + 5-phospho-alpha-D-ribose 1-diphosphate + 2 H(+)</text>
        <dbReference type="Rhea" id="RHEA:12733"/>
        <dbReference type="ChEBI" id="CHEBI:15378"/>
        <dbReference type="ChEBI" id="CHEBI:16526"/>
        <dbReference type="ChEBI" id="CHEBI:29959"/>
        <dbReference type="ChEBI" id="CHEBI:33019"/>
        <dbReference type="ChEBI" id="CHEBI:57502"/>
        <dbReference type="ChEBI" id="CHEBI:58017"/>
        <dbReference type="EC" id="2.4.2.19"/>
    </reaction>
</comment>
<gene>
    <name evidence="14" type="primary">nadC2</name>
    <name evidence="14" type="ORF">COCCU_09190</name>
</gene>
<dbReference type="NCBIfam" id="TIGR00078">
    <property type="entry name" value="nadC"/>
    <property type="match status" value="1"/>
</dbReference>
<dbReference type="AlphaFoldDB" id="A0A6B8VQA6"/>
<evidence type="ECO:0000256" key="8">
    <source>
        <dbReference type="ARBA" id="ARBA00022679"/>
    </source>
</evidence>
<keyword evidence="6" id="KW-0662">Pyridine nucleotide biosynthesis</keyword>
<dbReference type="Proteomes" id="UP000424462">
    <property type="component" value="Chromosome"/>
</dbReference>
<evidence type="ECO:0000256" key="1">
    <source>
        <dbReference type="ARBA" id="ARBA00003237"/>
    </source>
</evidence>
<evidence type="ECO:0000259" key="12">
    <source>
        <dbReference type="Pfam" id="PF01729"/>
    </source>
</evidence>
<dbReference type="SUPFAM" id="SSF54675">
    <property type="entry name" value="Nicotinate/Quinolinate PRTase N-terminal domain-like"/>
    <property type="match status" value="1"/>
</dbReference>
<dbReference type="InterPro" id="IPR002638">
    <property type="entry name" value="Quinolinate_PRibosylTrfase_C"/>
</dbReference>
<evidence type="ECO:0000313" key="14">
    <source>
        <dbReference type="EMBL" id="QGU07762.1"/>
    </source>
</evidence>
<evidence type="ECO:0000256" key="6">
    <source>
        <dbReference type="ARBA" id="ARBA00022642"/>
    </source>
</evidence>
<dbReference type="InterPro" id="IPR037128">
    <property type="entry name" value="Quinolinate_PRibosylTase_N_sf"/>
</dbReference>